<keyword evidence="2" id="KW-1185">Reference proteome</keyword>
<comment type="caution">
    <text evidence="1">The sequence shown here is derived from an EMBL/GenBank/DDBJ whole genome shotgun (WGS) entry which is preliminary data.</text>
</comment>
<organism evidence="1 2">
    <name type="scientific">Lagenidium giganteum</name>
    <dbReference type="NCBI Taxonomy" id="4803"/>
    <lineage>
        <taxon>Eukaryota</taxon>
        <taxon>Sar</taxon>
        <taxon>Stramenopiles</taxon>
        <taxon>Oomycota</taxon>
        <taxon>Peronosporomycetes</taxon>
        <taxon>Pythiales</taxon>
        <taxon>Pythiaceae</taxon>
    </lineage>
</organism>
<gene>
    <name evidence="1" type="ORF">N0F65_003010</name>
</gene>
<protein>
    <submittedName>
        <fullName evidence="1">Uncharacterized protein</fullName>
    </submittedName>
</protein>
<dbReference type="AlphaFoldDB" id="A0AAV2YVU2"/>
<proteinExistence type="predicted"/>
<evidence type="ECO:0000313" key="1">
    <source>
        <dbReference type="EMBL" id="DAZ97524.1"/>
    </source>
</evidence>
<reference evidence="1" key="2">
    <citation type="journal article" date="2023" name="Microbiol Resour">
        <title>Decontamination and Annotation of the Draft Genome Sequence of the Oomycete Lagenidium giganteum ARSEF 373.</title>
        <authorList>
            <person name="Morgan W.R."/>
            <person name="Tartar A."/>
        </authorList>
    </citation>
    <scope>NUCLEOTIDE SEQUENCE</scope>
    <source>
        <strain evidence="1">ARSEF 373</strain>
    </source>
</reference>
<sequence length="104" mass="12363">MERRYIALIEPLGEIDHLTSLLLSVAENKAARALHSDMKNLNEECEKFFSRAKLVYSNLRKRLDRDTLEVLLFLLYNRDVWNANAIQDIRSTRSWALLHYLWSR</sequence>
<accession>A0AAV2YVU2</accession>
<dbReference type="Proteomes" id="UP001146120">
    <property type="component" value="Unassembled WGS sequence"/>
</dbReference>
<dbReference type="EMBL" id="DAKRPA010000132">
    <property type="protein sequence ID" value="DAZ97524.1"/>
    <property type="molecule type" value="Genomic_DNA"/>
</dbReference>
<name>A0AAV2YVU2_9STRA</name>
<reference evidence="1" key="1">
    <citation type="submission" date="2022-11" db="EMBL/GenBank/DDBJ databases">
        <authorList>
            <person name="Morgan W.R."/>
            <person name="Tartar A."/>
        </authorList>
    </citation>
    <scope>NUCLEOTIDE SEQUENCE</scope>
    <source>
        <strain evidence="1">ARSEF 373</strain>
    </source>
</reference>
<evidence type="ECO:0000313" key="2">
    <source>
        <dbReference type="Proteomes" id="UP001146120"/>
    </source>
</evidence>